<keyword evidence="1" id="KW-0378">Hydrolase</keyword>
<gene>
    <name evidence="1" type="ORF">ABLO99_08410</name>
</gene>
<evidence type="ECO:0000313" key="1">
    <source>
        <dbReference type="EMBL" id="XBS67135.1"/>
    </source>
</evidence>
<dbReference type="EMBL" id="CP157942">
    <property type="protein sequence ID" value="XBS67135.1"/>
    <property type="molecule type" value="Genomic_DNA"/>
</dbReference>
<dbReference type="GO" id="GO:0016787">
    <property type="term" value="F:hydrolase activity"/>
    <property type="evidence" value="ECO:0007669"/>
    <property type="project" value="UniProtKB-KW"/>
</dbReference>
<dbReference type="RefSeq" id="WP_349967670.1">
    <property type="nucleotide sequence ID" value="NZ_CP157942.1"/>
</dbReference>
<dbReference type="InterPro" id="IPR029058">
    <property type="entry name" value="AB_hydrolase_fold"/>
</dbReference>
<dbReference type="SUPFAM" id="SSF53474">
    <property type="entry name" value="alpha/beta-Hydrolases"/>
    <property type="match status" value="1"/>
</dbReference>
<organism evidence="1">
    <name type="scientific">Wolbachia endosymbiont of Armadillidium arcangelii</name>
    <dbReference type="NCBI Taxonomy" id="3158571"/>
    <lineage>
        <taxon>Bacteria</taxon>
        <taxon>Pseudomonadati</taxon>
        <taxon>Pseudomonadota</taxon>
        <taxon>Alphaproteobacteria</taxon>
        <taxon>Rickettsiales</taxon>
        <taxon>Anaplasmataceae</taxon>
        <taxon>Wolbachieae</taxon>
        <taxon>Wolbachia</taxon>
    </lineage>
</organism>
<sequence length="354" mass="41118">MKEAREQTKRELIRTQNGMKIETIILPSKSINNQSEKHLIYFIGGNRALSPSKDYSQNWDWATEQSITVHLFNYPGLGLSRNNSLIRSNRVKSGIAVVTNLLEKGIKPDDIILFGDCLGGHVAAEVHKNFKDKDIHLRCIVSNAASSLKRASLYYFDFMAKLKIFLAPIIKLVLKVFGCHWKTHKIVNSITPYTIYFNREGDKTIKQPAQLATKIERIEQNDKRKDCQKKEVFEDFEEYEEFFKQHIILRRNDKCIDPKKADKDIHKLPITCLKSSNKTDYTFPELISLYIQTTDEYFSKHGSLNNEEKVKAFKESKLYKDFSSYEKFSHNKNPSEALQDVKLDLRRKNQQTLG</sequence>
<dbReference type="Gene3D" id="3.40.50.1820">
    <property type="entry name" value="alpha/beta hydrolase"/>
    <property type="match status" value="1"/>
</dbReference>
<protein>
    <submittedName>
        <fullName evidence="1">Alpha/beta hydrolase</fullName>
    </submittedName>
</protein>
<name>A0AAU7Q2E6_9RICK</name>
<reference evidence="1" key="1">
    <citation type="submission" date="2024-06" db="EMBL/GenBank/DDBJ databases">
        <authorList>
            <person name="Dussert Y."/>
            <person name="Peccoud J."/>
            <person name="Pigeault R."/>
        </authorList>
    </citation>
    <scope>NUCLEOTIDE SEQUENCE</scope>
    <source>
        <strain evidence="1">WArc</strain>
    </source>
</reference>
<accession>A0AAU7Q2E6</accession>
<dbReference type="AlphaFoldDB" id="A0AAU7Q2E6"/>
<proteinExistence type="predicted"/>